<organism evidence="5 6">
    <name type="scientific">Stachybotrys chlorohalonatus (strain IBT 40285)</name>
    <dbReference type="NCBI Taxonomy" id="1283841"/>
    <lineage>
        <taxon>Eukaryota</taxon>
        <taxon>Fungi</taxon>
        <taxon>Dikarya</taxon>
        <taxon>Ascomycota</taxon>
        <taxon>Pezizomycotina</taxon>
        <taxon>Sordariomycetes</taxon>
        <taxon>Hypocreomycetidae</taxon>
        <taxon>Hypocreales</taxon>
        <taxon>Stachybotryaceae</taxon>
        <taxon>Stachybotrys</taxon>
    </lineage>
</organism>
<dbReference type="Pfam" id="PF10363">
    <property type="entry name" value="RTP1_C1"/>
    <property type="match status" value="1"/>
</dbReference>
<dbReference type="PANTHER" id="PTHR20959:SF1">
    <property type="entry name" value="TRANSPORT AND GOLGI ORGANIZATION PROTEIN 6 HOMOLOG"/>
    <property type="match status" value="1"/>
</dbReference>
<dbReference type="EMBL" id="KL660721">
    <property type="protein sequence ID" value="KFA63737.1"/>
    <property type="molecule type" value="Genomic_DNA"/>
</dbReference>
<keyword evidence="6" id="KW-1185">Reference proteome</keyword>
<evidence type="ECO:0000313" key="6">
    <source>
        <dbReference type="Proteomes" id="UP000028524"/>
    </source>
</evidence>
<dbReference type="OMA" id="KRAYGAP"/>
<proteinExistence type="inferred from homology"/>
<dbReference type="HOGENOM" id="CLU_006300_0_0_1"/>
<dbReference type="InterPro" id="IPR016024">
    <property type="entry name" value="ARM-type_fold"/>
</dbReference>
<evidence type="ECO:0000259" key="4">
    <source>
        <dbReference type="Pfam" id="PF10363"/>
    </source>
</evidence>
<sequence>MTDQTPAISQHPEPKLIESIVEIGKKAFDPAAEAGDREAKLLEFNQLIGRTGTWQLILALNALIKPNVLPPWLKEPLMRALTRLPLRPDGVRATMEFVFSVHPSSGSDAGATAATQKQGASITHEAIAVAAKLLSSVPASMEPGEWFTGISGQLFRMIDGDADKDLARPAAQIVGYGILGKKQYGAPGTAGWNAFVQPLIESVNPSLRLASQDSSIQVESPDDIIDLAQDRVLVASQHLAQSLQRLKTLIASTPSPGLCRRVLRPIIPQVWALTSWINPPAATDEQVCRVARMLLHTYLQLFGKVDSATLLISNILCQGSVGETQPKWIYRLSRHEGIEVVAQQYHREADDGQDVWGNIDQKTAVLADLLTSACSKEDVSSIFLHLLQGWIRSTDRSKDLKFSVDAEQQATNLPQQELAAVTLLQRLMEKAPEQLVGHFDQLIELVCQVLKADRRSAMDDEIIAIVLSLLNLVITAPRFQKTDLKPDDLKLIEESLEVLSKQDRADVSLTARNLAMLLRFRDEMEDPEETSSAPSQRHIEDRRTYSLAMSYITGNDNPPPVVSEGINLLSGLISAQSPILDLPAVNVLMSSLLSQGEDFINLRVIKVFTQLADKHPRSTVKELLDHYLDPQEKSSTDVRLRFGEALLQVIERLGDTFSGEVATQACEILLSIAGRRGYRPKTLAKQTREEKLQKLRGARGLSGGARAEDNETEEELDDEEQARNDIMAQIVQGWESKRGSEDVRMRTSALSIFGSALEVNIAGIGPTLISSSVDLCVNILTLETELEKGILRRAAVIVILGFVRALDKARETQRSLGFGLTGGSREDILRTLQYVAATDNDGLVQQHAMAVIESLENWQMATLLPRASDAGGPMLTRLAGLRVNPESRLSTSGSPRPRIEEIE</sequence>
<protein>
    <recommendedName>
        <fullName evidence="7">RNA polymerase II assembly factor Rtp1 C-terminal domain-containing protein</fullName>
    </recommendedName>
</protein>
<dbReference type="STRING" id="1283841.A0A084QIF2"/>
<evidence type="ECO:0000313" key="5">
    <source>
        <dbReference type="EMBL" id="KFA63737.1"/>
    </source>
</evidence>
<feature type="region of interest" description="Disordered" evidence="2">
    <location>
        <begin position="698"/>
        <end position="719"/>
    </location>
</feature>
<reference evidence="5 6" key="1">
    <citation type="journal article" date="2014" name="BMC Genomics">
        <title>Comparative genome sequencing reveals chemotype-specific gene clusters in the toxigenic black mold Stachybotrys.</title>
        <authorList>
            <person name="Semeiks J."/>
            <person name="Borek D."/>
            <person name="Otwinowski Z."/>
            <person name="Grishin N.V."/>
        </authorList>
    </citation>
    <scope>NUCLEOTIDE SEQUENCE [LARGE SCALE GENOMIC DNA]</scope>
    <source>
        <strain evidence="5 6">IBT 40285</strain>
    </source>
</reference>
<name>A0A084QIF2_STAC4</name>
<evidence type="ECO:0000256" key="2">
    <source>
        <dbReference type="SAM" id="MobiDB-lite"/>
    </source>
</evidence>
<dbReference type="GO" id="GO:0009306">
    <property type="term" value="P:protein secretion"/>
    <property type="evidence" value="ECO:0007669"/>
    <property type="project" value="TreeGrafter"/>
</dbReference>
<comment type="similarity">
    <text evidence="1">Belongs to the Tango6 family.</text>
</comment>
<evidence type="ECO:0000256" key="1">
    <source>
        <dbReference type="ARBA" id="ARBA00005724"/>
    </source>
</evidence>
<dbReference type="Proteomes" id="UP000028524">
    <property type="component" value="Unassembled WGS sequence"/>
</dbReference>
<accession>A0A084QIF2</accession>
<feature type="domain" description="RNA polymerase II assembly factor Rtp1 C-terminal" evidence="3">
    <location>
        <begin position="825"/>
        <end position="857"/>
    </location>
</feature>
<dbReference type="InterPro" id="IPR019414">
    <property type="entry name" value="Rtp1_C2"/>
</dbReference>
<dbReference type="InterPro" id="IPR019451">
    <property type="entry name" value="Rtp1_C1"/>
</dbReference>
<evidence type="ECO:0000259" key="3">
    <source>
        <dbReference type="Pfam" id="PF10304"/>
    </source>
</evidence>
<gene>
    <name evidence="5" type="ORF">S40285_01939</name>
</gene>
<dbReference type="OrthoDB" id="39591at2759"/>
<dbReference type="InterPro" id="IPR039600">
    <property type="entry name" value="TANGO6/Rtp1"/>
</dbReference>
<dbReference type="SUPFAM" id="SSF48371">
    <property type="entry name" value="ARM repeat"/>
    <property type="match status" value="1"/>
</dbReference>
<feature type="compositionally biased region" description="Acidic residues" evidence="2">
    <location>
        <begin position="710"/>
        <end position="719"/>
    </location>
</feature>
<dbReference type="PANTHER" id="PTHR20959">
    <property type="entry name" value="TRANSPORT AND GOLGI ORGANIZATION PROTEIN 6 FAMILY MEMBER"/>
    <property type="match status" value="1"/>
</dbReference>
<feature type="domain" description="RNA polymerase II assembly factor Rtp1 C-terminal" evidence="4">
    <location>
        <begin position="555"/>
        <end position="655"/>
    </location>
</feature>
<dbReference type="AlphaFoldDB" id="A0A084QIF2"/>
<evidence type="ECO:0008006" key="7">
    <source>
        <dbReference type="Google" id="ProtNLM"/>
    </source>
</evidence>
<dbReference type="Pfam" id="PF10304">
    <property type="entry name" value="RTP1_C2"/>
    <property type="match status" value="1"/>
</dbReference>
<dbReference type="InParanoid" id="A0A084QIF2"/>